<dbReference type="EMBL" id="CATQJA010002707">
    <property type="protein sequence ID" value="CAJ0586153.1"/>
    <property type="molecule type" value="Genomic_DNA"/>
</dbReference>
<proteinExistence type="predicted"/>
<comment type="caution">
    <text evidence="2">The sequence shown here is derived from an EMBL/GenBank/DDBJ whole genome shotgun (WGS) entry which is preliminary data.</text>
</comment>
<evidence type="ECO:0000256" key="1">
    <source>
        <dbReference type="SAM" id="MobiDB-lite"/>
    </source>
</evidence>
<evidence type="ECO:0000313" key="2">
    <source>
        <dbReference type="EMBL" id="CAJ0586153.1"/>
    </source>
</evidence>
<reference evidence="2" key="1">
    <citation type="submission" date="2023-06" db="EMBL/GenBank/DDBJ databases">
        <authorList>
            <person name="Delattre M."/>
        </authorList>
    </citation>
    <scope>NUCLEOTIDE SEQUENCE</scope>
    <source>
        <strain evidence="2">AF72</strain>
    </source>
</reference>
<sequence length="144" mass="16561">MPSSTRQPKKNRRLNIFNAIAGSLCCWRRDVRPMPVALEKGSEEPRRATAESWFLKLPPKDLHRDVVVKQFFNSLSGFFSRRERQCKARPEADEEKKLGLEKDSSDKEEDDEPRRRSPWADEELLEVGGLLKPSAALPVIVEDD</sequence>
<organism evidence="2 3">
    <name type="scientific">Mesorhabditis spiculigera</name>
    <dbReference type="NCBI Taxonomy" id="96644"/>
    <lineage>
        <taxon>Eukaryota</taxon>
        <taxon>Metazoa</taxon>
        <taxon>Ecdysozoa</taxon>
        <taxon>Nematoda</taxon>
        <taxon>Chromadorea</taxon>
        <taxon>Rhabditida</taxon>
        <taxon>Rhabditina</taxon>
        <taxon>Rhabditomorpha</taxon>
        <taxon>Rhabditoidea</taxon>
        <taxon>Rhabditidae</taxon>
        <taxon>Mesorhabditinae</taxon>
        <taxon>Mesorhabditis</taxon>
    </lineage>
</organism>
<gene>
    <name evidence="2" type="ORF">MSPICULIGERA_LOCUS24160</name>
</gene>
<protein>
    <submittedName>
        <fullName evidence="2">Uncharacterized protein</fullName>
    </submittedName>
</protein>
<feature type="compositionally biased region" description="Basic and acidic residues" evidence="1">
    <location>
        <begin position="86"/>
        <end position="105"/>
    </location>
</feature>
<feature type="non-terminal residue" evidence="2">
    <location>
        <position position="144"/>
    </location>
</feature>
<accession>A0AA36DF58</accession>
<name>A0AA36DF58_9BILA</name>
<keyword evidence="3" id="KW-1185">Reference proteome</keyword>
<dbReference type="Proteomes" id="UP001177023">
    <property type="component" value="Unassembled WGS sequence"/>
</dbReference>
<feature type="region of interest" description="Disordered" evidence="1">
    <location>
        <begin position="86"/>
        <end position="121"/>
    </location>
</feature>
<evidence type="ECO:0000313" key="3">
    <source>
        <dbReference type="Proteomes" id="UP001177023"/>
    </source>
</evidence>
<dbReference type="AlphaFoldDB" id="A0AA36DF58"/>